<dbReference type="InterPro" id="IPR050312">
    <property type="entry name" value="IolE/XylAMocC-like"/>
</dbReference>
<dbReference type="PANTHER" id="PTHR12110:SF21">
    <property type="entry name" value="XYLOSE ISOMERASE-LIKE TIM BARREL DOMAIN-CONTAINING PROTEIN"/>
    <property type="match status" value="1"/>
</dbReference>
<dbReference type="AlphaFoldDB" id="A0A7W7YGH2"/>
<name>A0A7W7YGH2_9BACT</name>
<protein>
    <submittedName>
        <fullName evidence="2">Sugar phosphate isomerase/epimerase</fullName>
    </submittedName>
</protein>
<dbReference type="RefSeq" id="WP_184344848.1">
    <property type="nucleotide sequence ID" value="NZ_JACHIG010000027.1"/>
</dbReference>
<dbReference type="SUPFAM" id="SSF51658">
    <property type="entry name" value="Xylose isomerase-like"/>
    <property type="match status" value="1"/>
</dbReference>
<organism evidence="2 3">
    <name type="scientific">Prosthecobacter vanneervenii</name>
    <dbReference type="NCBI Taxonomy" id="48466"/>
    <lineage>
        <taxon>Bacteria</taxon>
        <taxon>Pseudomonadati</taxon>
        <taxon>Verrucomicrobiota</taxon>
        <taxon>Verrucomicrobiia</taxon>
        <taxon>Verrucomicrobiales</taxon>
        <taxon>Verrucomicrobiaceae</taxon>
        <taxon>Prosthecobacter</taxon>
    </lineage>
</organism>
<gene>
    <name evidence="2" type="ORF">HNQ65_005360</name>
</gene>
<evidence type="ECO:0000313" key="3">
    <source>
        <dbReference type="Proteomes" id="UP000590740"/>
    </source>
</evidence>
<keyword evidence="2" id="KW-0413">Isomerase</keyword>
<dbReference type="Proteomes" id="UP000590740">
    <property type="component" value="Unassembled WGS sequence"/>
</dbReference>
<dbReference type="Pfam" id="PF01261">
    <property type="entry name" value="AP_endonuc_2"/>
    <property type="match status" value="1"/>
</dbReference>
<evidence type="ECO:0000259" key="1">
    <source>
        <dbReference type="Pfam" id="PF01261"/>
    </source>
</evidence>
<dbReference type="Gene3D" id="3.20.20.150">
    <property type="entry name" value="Divalent-metal-dependent TIM barrel enzymes"/>
    <property type="match status" value="1"/>
</dbReference>
<dbReference type="InterPro" id="IPR036237">
    <property type="entry name" value="Xyl_isomerase-like_sf"/>
</dbReference>
<dbReference type="GO" id="GO:0016853">
    <property type="term" value="F:isomerase activity"/>
    <property type="evidence" value="ECO:0007669"/>
    <property type="project" value="UniProtKB-KW"/>
</dbReference>
<dbReference type="EMBL" id="JACHIG010000027">
    <property type="protein sequence ID" value="MBB5035746.1"/>
    <property type="molecule type" value="Genomic_DNA"/>
</dbReference>
<comment type="caution">
    <text evidence="2">The sequence shown here is derived from an EMBL/GenBank/DDBJ whole genome shotgun (WGS) entry which is preliminary data.</text>
</comment>
<sequence length="304" mass="34260">MKFGFVTAILPELSFDNVLNFARHEGFSTVEAMCWPVGKAERKYAGVTHIDVTSLTKTKAQEILGHCDDQGVSISALGYYPNMLDPDAEVSRATVAHFKKVIAAAPKLGVGLVTGFVGRDWTQTVDENWPRFLKIWKPIIQYAEDHGVKIAIENCPMSFTRDEWPAGKNLMTTPAIWRRAFHDLDSASFGLNYDPSHFILQDMDPLSPLAEFKSRLFHIHAKDVQINRAALNEVGRFDFPLRWHQPRIPGYGDINWPAFMAELMRIGYTGPLCIEVEDDTFGKTLDGRMKAIKVARNILAPYFG</sequence>
<evidence type="ECO:0000313" key="2">
    <source>
        <dbReference type="EMBL" id="MBB5035746.1"/>
    </source>
</evidence>
<keyword evidence="3" id="KW-1185">Reference proteome</keyword>
<dbReference type="InterPro" id="IPR013022">
    <property type="entry name" value="Xyl_isomerase-like_TIM-brl"/>
</dbReference>
<feature type="domain" description="Xylose isomerase-like TIM barrel" evidence="1">
    <location>
        <begin position="21"/>
        <end position="285"/>
    </location>
</feature>
<reference evidence="2 3" key="1">
    <citation type="submission" date="2020-08" db="EMBL/GenBank/DDBJ databases">
        <title>Genomic Encyclopedia of Type Strains, Phase IV (KMG-IV): sequencing the most valuable type-strain genomes for metagenomic binning, comparative biology and taxonomic classification.</title>
        <authorList>
            <person name="Goeker M."/>
        </authorList>
    </citation>
    <scope>NUCLEOTIDE SEQUENCE [LARGE SCALE GENOMIC DNA]</scope>
    <source>
        <strain evidence="2 3">DSM 12252</strain>
    </source>
</reference>
<proteinExistence type="predicted"/>
<dbReference type="PANTHER" id="PTHR12110">
    <property type="entry name" value="HYDROXYPYRUVATE ISOMERASE"/>
    <property type="match status" value="1"/>
</dbReference>
<accession>A0A7W7YGH2</accession>